<proteinExistence type="predicted"/>
<dbReference type="Gene3D" id="4.10.240.10">
    <property type="entry name" value="Zn(2)-C6 fungal-type DNA-binding domain"/>
    <property type="match status" value="1"/>
</dbReference>
<dbReference type="Proteomes" id="UP000186955">
    <property type="component" value="Unassembled WGS sequence"/>
</dbReference>
<organism evidence="5 6">
    <name type="scientific">Penicillium subrubescens</name>
    <dbReference type="NCBI Taxonomy" id="1316194"/>
    <lineage>
        <taxon>Eukaryota</taxon>
        <taxon>Fungi</taxon>
        <taxon>Dikarya</taxon>
        <taxon>Ascomycota</taxon>
        <taxon>Pezizomycotina</taxon>
        <taxon>Eurotiomycetes</taxon>
        <taxon>Eurotiomycetidae</taxon>
        <taxon>Eurotiales</taxon>
        <taxon>Aspergillaceae</taxon>
        <taxon>Penicillium</taxon>
    </lineage>
</organism>
<dbReference type="PANTHER" id="PTHR38111">
    <property type="entry name" value="ZN(2)-C6 FUNGAL-TYPE DOMAIN-CONTAINING PROTEIN-RELATED"/>
    <property type="match status" value="1"/>
</dbReference>
<dbReference type="STRING" id="1316194.A0A1Q5SXV8"/>
<keyword evidence="6" id="KW-1185">Reference proteome</keyword>
<evidence type="ECO:0000256" key="2">
    <source>
        <dbReference type="ARBA" id="ARBA00023125"/>
    </source>
</evidence>
<accession>A0A1Q5SXV8</accession>
<dbReference type="PANTHER" id="PTHR38111:SF9">
    <property type="entry name" value="ZN(2)-C6 FUNGAL-TYPE DOMAIN-CONTAINING PROTEIN"/>
    <property type="match status" value="1"/>
</dbReference>
<dbReference type="AlphaFoldDB" id="A0A1Q5SXV8"/>
<protein>
    <recommendedName>
        <fullName evidence="7">Zn(2)-C6 fungal-type domain-containing protein</fullName>
    </recommendedName>
</protein>
<gene>
    <name evidence="5" type="ORF">PENSUB_12767</name>
</gene>
<dbReference type="GO" id="GO:0000981">
    <property type="term" value="F:DNA-binding transcription factor activity, RNA polymerase II-specific"/>
    <property type="evidence" value="ECO:0007669"/>
    <property type="project" value="InterPro"/>
</dbReference>
<dbReference type="InterPro" id="IPR036864">
    <property type="entry name" value="Zn2-C6_fun-type_DNA-bd_sf"/>
</dbReference>
<evidence type="ECO:0000313" key="6">
    <source>
        <dbReference type="Proteomes" id="UP000186955"/>
    </source>
</evidence>
<reference evidence="5 6" key="1">
    <citation type="submission" date="2016-10" db="EMBL/GenBank/DDBJ databases">
        <title>Genome sequence of the ascomycete fungus Penicillium subrubescens.</title>
        <authorList>
            <person name="De Vries R.P."/>
            <person name="Peng M."/>
            <person name="Dilokpimol A."/>
            <person name="Hilden K."/>
            <person name="Makela M.R."/>
            <person name="Grigoriev I."/>
            <person name="Riley R."/>
            <person name="Granchi Z."/>
        </authorList>
    </citation>
    <scope>NUCLEOTIDE SEQUENCE [LARGE SCALE GENOMIC DNA]</scope>
    <source>
        <strain evidence="5 6">CBS 132785</strain>
    </source>
</reference>
<evidence type="ECO:0000256" key="3">
    <source>
        <dbReference type="ARBA" id="ARBA00023163"/>
    </source>
</evidence>
<dbReference type="InterPro" id="IPR053178">
    <property type="entry name" value="Osmoadaptation_assoc"/>
</dbReference>
<evidence type="ECO:0000256" key="4">
    <source>
        <dbReference type="ARBA" id="ARBA00023242"/>
    </source>
</evidence>
<dbReference type="CDD" id="cd00067">
    <property type="entry name" value="GAL4"/>
    <property type="match status" value="1"/>
</dbReference>
<evidence type="ECO:0000256" key="1">
    <source>
        <dbReference type="ARBA" id="ARBA00023015"/>
    </source>
</evidence>
<keyword evidence="3" id="KW-0804">Transcription</keyword>
<dbReference type="EMBL" id="MNBE01000740">
    <property type="protein sequence ID" value="OKO92782.1"/>
    <property type="molecule type" value="Genomic_DNA"/>
</dbReference>
<evidence type="ECO:0008006" key="7">
    <source>
        <dbReference type="Google" id="ProtNLM"/>
    </source>
</evidence>
<keyword evidence="2" id="KW-0238">DNA-binding</keyword>
<evidence type="ECO:0000313" key="5">
    <source>
        <dbReference type="EMBL" id="OKO92782.1"/>
    </source>
</evidence>
<name>A0A1Q5SXV8_9EURO</name>
<sequence>MGGIPWQSKGCRACRRRKIKVCGHDIIVFHFIIGINRKEKQCDGQQPECGKCIKRGIECPGYQKTHIFNVHQETFRQGKKMSPHELVRQDNLELDSLIFPRSSPVAAIDAASVNREQIFFVFIDHYFPIDYSGSPYGVDLWHYLITSFFNLPQKTHMLETAITAISCVYLGKSKSDSQFLRYGLQLYNRAIRGMSSMICRNIYTDDIIYTTVIFQEIEICLTMGRDLSHEEHEYCREPSEGRPLVELINIFAEFTTLSAGIDSVDQSNHEACQKLLDACLAQRNSLLKWYAQRIKSIGGGPLISIDEFCCTDIDPVDVIFGRPYSFVSLDNATLHVFYWIAMVIVSPMIYRAQTFVRSLEHGSKFRSDYVSDPDHLLVAVYADEVIRAVPFFAQDKNKLLGPHMVMFWVAAACKAYINLGTCKKFDWCQKTLGSFGHRGFESCLHYRGYAWDYWNPMNSCTADPFLPASVRNELKSGSPSFESEDQVSDMSEYGQSPFVNCVEWVSSERDLANYTLENSLLEDSWQKGPTCYVATR</sequence>
<keyword evidence="4" id="KW-0539">Nucleus</keyword>
<dbReference type="SUPFAM" id="SSF57701">
    <property type="entry name" value="Zn2/Cys6 DNA-binding domain"/>
    <property type="match status" value="1"/>
</dbReference>
<dbReference type="GO" id="GO:0008270">
    <property type="term" value="F:zinc ion binding"/>
    <property type="evidence" value="ECO:0007669"/>
    <property type="project" value="InterPro"/>
</dbReference>
<keyword evidence="1" id="KW-0805">Transcription regulation</keyword>
<comment type="caution">
    <text evidence="5">The sequence shown here is derived from an EMBL/GenBank/DDBJ whole genome shotgun (WGS) entry which is preliminary data.</text>
</comment>
<dbReference type="InterPro" id="IPR001138">
    <property type="entry name" value="Zn2Cys6_DnaBD"/>
</dbReference>
<dbReference type="GO" id="GO:0003677">
    <property type="term" value="F:DNA binding"/>
    <property type="evidence" value="ECO:0007669"/>
    <property type="project" value="UniProtKB-KW"/>
</dbReference>